<keyword evidence="5" id="KW-1185">Reference proteome</keyword>
<accession>A0A2J6RSC6</accession>
<reference evidence="4 5" key="1">
    <citation type="submission" date="2016-04" db="EMBL/GenBank/DDBJ databases">
        <title>A degradative enzymes factory behind the ericoid mycorrhizal symbiosis.</title>
        <authorList>
            <consortium name="DOE Joint Genome Institute"/>
            <person name="Martino E."/>
            <person name="Morin E."/>
            <person name="Grelet G."/>
            <person name="Kuo A."/>
            <person name="Kohler A."/>
            <person name="Daghino S."/>
            <person name="Barry K."/>
            <person name="Choi C."/>
            <person name="Cichocki N."/>
            <person name="Clum A."/>
            <person name="Copeland A."/>
            <person name="Hainaut M."/>
            <person name="Haridas S."/>
            <person name="Labutti K."/>
            <person name="Lindquist E."/>
            <person name="Lipzen A."/>
            <person name="Khouja H.-R."/>
            <person name="Murat C."/>
            <person name="Ohm R."/>
            <person name="Olson A."/>
            <person name="Spatafora J."/>
            <person name="Veneault-Fourrey C."/>
            <person name="Henrissat B."/>
            <person name="Grigoriev I."/>
            <person name="Martin F."/>
            <person name="Perotto S."/>
        </authorList>
    </citation>
    <scope>NUCLEOTIDE SEQUENCE [LARGE SCALE GENOMIC DNA]</scope>
    <source>
        <strain evidence="4 5">F</strain>
    </source>
</reference>
<dbReference type="InterPro" id="IPR016169">
    <property type="entry name" value="FAD-bd_PCMH_sub2"/>
</dbReference>
<feature type="domain" description="FAD-binding PCMH-type" evidence="3">
    <location>
        <begin position="117"/>
        <end position="295"/>
    </location>
</feature>
<dbReference type="AlphaFoldDB" id="A0A2J6RSC6"/>
<comment type="similarity">
    <text evidence="1">Belongs to the oxygen-dependent FAD-linked oxidoreductase family.</text>
</comment>
<dbReference type="InterPro" id="IPR050432">
    <property type="entry name" value="FAD-linked_Oxidoreductases_BP"/>
</dbReference>
<evidence type="ECO:0000256" key="2">
    <source>
        <dbReference type="ARBA" id="ARBA00023002"/>
    </source>
</evidence>
<dbReference type="InterPro" id="IPR036318">
    <property type="entry name" value="FAD-bd_PCMH-like_sf"/>
</dbReference>
<dbReference type="PANTHER" id="PTHR13878">
    <property type="entry name" value="GULONOLACTONE OXIDASE"/>
    <property type="match status" value="1"/>
</dbReference>
<evidence type="ECO:0000313" key="4">
    <source>
        <dbReference type="EMBL" id="PMD41390.1"/>
    </source>
</evidence>
<dbReference type="Pfam" id="PF01565">
    <property type="entry name" value="FAD_binding_4"/>
    <property type="match status" value="1"/>
</dbReference>
<dbReference type="InterPro" id="IPR016166">
    <property type="entry name" value="FAD-bd_PCMH"/>
</dbReference>
<dbReference type="GO" id="GO:0071949">
    <property type="term" value="F:FAD binding"/>
    <property type="evidence" value="ECO:0007669"/>
    <property type="project" value="InterPro"/>
</dbReference>
<dbReference type="PANTHER" id="PTHR13878:SF91">
    <property type="entry name" value="FAD BINDING DOMAIN PROTEIN (AFU_ORTHOLOGUE AFUA_6G12070)-RELATED"/>
    <property type="match status" value="1"/>
</dbReference>
<dbReference type="InterPro" id="IPR006094">
    <property type="entry name" value="Oxid_FAD_bind_N"/>
</dbReference>
<dbReference type="Proteomes" id="UP000235786">
    <property type="component" value="Unassembled WGS sequence"/>
</dbReference>
<sequence length="602" mass="64345">MQTTVFPTLISGASSLIILQSKANITGNCRCIQDDGCWPTLSDWNLLNSTIGGRLIATRLLADVCHDPHYNDSTCNDLKAVWDTEVTHFSTPESFMAPLFQNQTCDPFTSQSYKCTAGNYPAYSINISSASDIVAGIKFARDKNIRLVIKNTGHDYLGKSSGKGSLSLWTHNLKSISFSNYSSSYYQGPAIKIGAGVQGYEAYTAANTLGLRVVGGECPTVGLAGGFTSGGGHSSFSSIYGMAADQALEWEVVTANGTHLIATPEQNSDLYWALSGGGARTFAVVLSLTSKAYPDGNFGGVGMTILKANVSNATFWAAVELWEAFQLGIIDAGGVATWFILPFALLVNPIGLPGKTKSEVDKFMAPFLSKLDALGINKSSGSLQVNTTSFPAFFDHYFAYNGPYPYGAISSSQVTGGRLLPRSTFESATEALTNVTKLICSIPGMSFGGFTGHPTLFAGNATASSNAVLPAWRDSVMSVFIIGTWNFTAPIGDNLKLQQLMTDVVDPALKSISVGSGTYLNEANFQEPNWKPEFYGANYERLVEVKRNYDPEGLFYAVTAVGSDSWDTDGDGRLCHVGGDVENVSVDPVCGSFCPGRLVKQD</sequence>
<dbReference type="SUPFAM" id="SSF56176">
    <property type="entry name" value="FAD-binding/transporter-associated domain-like"/>
    <property type="match status" value="1"/>
</dbReference>
<dbReference type="STRING" id="1149755.A0A2J6RSC6"/>
<dbReference type="Gene3D" id="3.30.465.10">
    <property type="match status" value="2"/>
</dbReference>
<name>A0A2J6RSC6_HYAVF</name>
<evidence type="ECO:0000259" key="3">
    <source>
        <dbReference type="PROSITE" id="PS51387"/>
    </source>
</evidence>
<dbReference type="GO" id="GO:0016491">
    <property type="term" value="F:oxidoreductase activity"/>
    <property type="evidence" value="ECO:0007669"/>
    <property type="project" value="UniProtKB-KW"/>
</dbReference>
<dbReference type="EMBL" id="KZ613944">
    <property type="protein sequence ID" value="PMD41390.1"/>
    <property type="molecule type" value="Genomic_DNA"/>
</dbReference>
<evidence type="ECO:0000313" key="5">
    <source>
        <dbReference type="Proteomes" id="UP000235786"/>
    </source>
</evidence>
<evidence type="ECO:0000256" key="1">
    <source>
        <dbReference type="ARBA" id="ARBA00005466"/>
    </source>
</evidence>
<keyword evidence="2" id="KW-0560">Oxidoreductase</keyword>
<proteinExistence type="inferred from homology"/>
<dbReference type="PROSITE" id="PS51387">
    <property type="entry name" value="FAD_PCMH"/>
    <property type="match status" value="1"/>
</dbReference>
<gene>
    <name evidence="4" type="ORF">L207DRAFT_487054</name>
</gene>
<dbReference type="OrthoDB" id="9983560at2759"/>
<dbReference type="InterPro" id="IPR012951">
    <property type="entry name" value="BBE"/>
</dbReference>
<dbReference type="Pfam" id="PF08031">
    <property type="entry name" value="BBE"/>
    <property type="match status" value="1"/>
</dbReference>
<organism evidence="4 5">
    <name type="scientific">Hyaloscypha variabilis (strain UAMH 11265 / GT02V1 / F)</name>
    <name type="common">Meliniomyces variabilis</name>
    <dbReference type="NCBI Taxonomy" id="1149755"/>
    <lineage>
        <taxon>Eukaryota</taxon>
        <taxon>Fungi</taxon>
        <taxon>Dikarya</taxon>
        <taxon>Ascomycota</taxon>
        <taxon>Pezizomycotina</taxon>
        <taxon>Leotiomycetes</taxon>
        <taxon>Helotiales</taxon>
        <taxon>Hyaloscyphaceae</taxon>
        <taxon>Hyaloscypha</taxon>
        <taxon>Hyaloscypha variabilis</taxon>
    </lineage>
</organism>
<protein>
    <submittedName>
        <fullName evidence="4">Putative isoamyl alcohol oxidase</fullName>
    </submittedName>
</protein>